<dbReference type="SMART" id="SM00327">
    <property type="entry name" value="VWA"/>
    <property type="match status" value="1"/>
</dbReference>
<organism evidence="2">
    <name type="scientific">mine drainage metagenome</name>
    <dbReference type="NCBI Taxonomy" id="410659"/>
    <lineage>
        <taxon>unclassified sequences</taxon>
        <taxon>metagenomes</taxon>
        <taxon>ecological metagenomes</taxon>
    </lineage>
</organism>
<dbReference type="PANTHER" id="PTHR22550:SF18">
    <property type="entry name" value="VWFA DOMAIN-CONTAINING PROTEIN"/>
    <property type="match status" value="1"/>
</dbReference>
<dbReference type="PROSITE" id="PS50234">
    <property type="entry name" value="VWFA"/>
    <property type="match status" value="1"/>
</dbReference>
<dbReference type="InterPro" id="IPR036465">
    <property type="entry name" value="vWFA_dom_sf"/>
</dbReference>
<dbReference type="InterPro" id="IPR002035">
    <property type="entry name" value="VWF_A"/>
</dbReference>
<comment type="caution">
    <text evidence="2">The sequence shown here is derived from an EMBL/GenBank/DDBJ whole genome shotgun (WGS) entry which is preliminary data.</text>
</comment>
<name>A0A1J5QVN3_9ZZZZ</name>
<dbReference type="Gene3D" id="3.40.50.410">
    <property type="entry name" value="von Willebrand factor, type A domain"/>
    <property type="match status" value="1"/>
</dbReference>
<dbReference type="InterPro" id="IPR050768">
    <property type="entry name" value="UPF0353/GerABKA_families"/>
</dbReference>
<evidence type="ECO:0000313" key="2">
    <source>
        <dbReference type="EMBL" id="OIQ79957.1"/>
    </source>
</evidence>
<feature type="domain" description="VWFA" evidence="1">
    <location>
        <begin position="111"/>
        <end position="308"/>
    </location>
</feature>
<protein>
    <submittedName>
        <fullName evidence="2">von Willebrand factor type A domain protein</fullName>
    </submittedName>
</protein>
<dbReference type="Pfam" id="PF00092">
    <property type="entry name" value="VWA"/>
    <property type="match status" value="1"/>
</dbReference>
<gene>
    <name evidence="2" type="ORF">GALL_382960</name>
</gene>
<sequence>MSPVLSPVIIVWEFLRDLQWGEPLAFMLMPLPLLLAWLSLRRAPEDERAAPRQVLRHPDLHGLLHGRHEGSISGGVFRRMLPALALGCMVLALARPQRAGAWIVPPAHGRDIVVLLDTSLTMSIHDLRWNGKPAERLAVVKQVFSRFVQARAGDRFGIIAFGSHAATMLPPTFDRQLAAAMVERTRVGMLGDNTALGDAIGLALRQVRPEGRLKPVIILYSDDGASNAGQISPAQAVALARALGVRIFTVQVGDAPASGKPYDVPAYRGPQPDMLGIAEQSGGRFFYAASAGAQEAAIRAIGQLTPTLQPPPHRRMTEELYAWPLGLGVLLWFLAQWPWPRMGWRQGAAARRGTRREVTR</sequence>
<accession>A0A1J5QVN3</accession>
<proteinExistence type="predicted"/>
<dbReference type="AlphaFoldDB" id="A0A1J5QVN3"/>
<dbReference type="PANTHER" id="PTHR22550">
    <property type="entry name" value="SPORE GERMINATION PROTEIN"/>
    <property type="match status" value="1"/>
</dbReference>
<dbReference type="EMBL" id="MLJW01001131">
    <property type="protein sequence ID" value="OIQ79957.1"/>
    <property type="molecule type" value="Genomic_DNA"/>
</dbReference>
<dbReference type="SUPFAM" id="SSF53300">
    <property type="entry name" value="vWA-like"/>
    <property type="match status" value="1"/>
</dbReference>
<reference evidence="2" key="1">
    <citation type="submission" date="2016-10" db="EMBL/GenBank/DDBJ databases">
        <title>Sequence of Gallionella enrichment culture.</title>
        <authorList>
            <person name="Poehlein A."/>
            <person name="Muehling M."/>
            <person name="Daniel R."/>
        </authorList>
    </citation>
    <scope>NUCLEOTIDE SEQUENCE</scope>
</reference>
<evidence type="ECO:0000259" key="1">
    <source>
        <dbReference type="PROSITE" id="PS50234"/>
    </source>
</evidence>